<feature type="transmembrane region" description="Helical" evidence="1">
    <location>
        <begin position="170"/>
        <end position="193"/>
    </location>
</feature>
<evidence type="ECO:0000256" key="1">
    <source>
        <dbReference type="SAM" id="Phobius"/>
    </source>
</evidence>
<keyword evidence="3" id="KW-1185">Reference proteome</keyword>
<proteinExistence type="predicted"/>
<accession>A0ABS7L983</accession>
<sequence length="274" mass="31036">MKNSFKMQFREIAVKKTTVATYLAVLLFVAVNFSVNLLENREIQYVSQMYDPIKKLTWSSWSVSGYYLMQLFPLLAVFPTATSWISEKNSGIHAYIRSRSGEREYWYGKMGAAFVISFLIFTVPFLLELLLSIICFPMQSAGDPSGFSYLITVEEGTGYILSQLFYSNKVLYAAVFILIIGCVAGGFAVFNLFVTTLPGFRYKIFTFFPIYIFLFLLTVGESWISPNESLYYGLLLTMFESGNANYPLFAAVIVGMLAISFLLAERKIREGGVR</sequence>
<feature type="transmembrane region" description="Helical" evidence="1">
    <location>
        <begin position="58"/>
        <end position="85"/>
    </location>
</feature>
<feature type="transmembrane region" description="Helical" evidence="1">
    <location>
        <begin position="205"/>
        <end position="224"/>
    </location>
</feature>
<feature type="transmembrane region" description="Helical" evidence="1">
    <location>
        <begin position="106"/>
        <end position="127"/>
    </location>
</feature>
<feature type="transmembrane region" description="Helical" evidence="1">
    <location>
        <begin position="244"/>
        <end position="264"/>
    </location>
</feature>
<gene>
    <name evidence="2" type="ORF">FLB61_09760</name>
</gene>
<name>A0ABS7L983_9FIRM</name>
<dbReference type="EMBL" id="VIRV01000015">
    <property type="protein sequence ID" value="MBY0759365.1"/>
    <property type="molecule type" value="Genomic_DNA"/>
</dbReference>
<organism evidence="2 3">
    <name type="scientific">Sellimonas caecigallum</name>
    <dbReference type="NCBI Taxonomy" id="2592333"/>
    <lineage>
        <taxon>Bacteria</taxon>
        <taxon>Bacillati</taxon>
        <taxon>Bacillota</taxon>
        <taxon>Clostridia</taxon>
        <taxon>Lachnospirales</taxon>
        <taxon>Lachnospiraceae</taxon>
        <taxon>Sellimonas</taxon>
    </lineage>
</organism>
<keyword evidence="1" id="KW-1133">Transmembrane helix</keyword>
<evidence type="ECO:0000313" key="3">
    <source>
        <dbReference type="Proteomes" id="UP000779049"/>
    </source>
</evidence>
<keyword evidence="1" id="KW-0472">Membrane</keyword>
<dbReference type="RefSeq" id="WP_087203100.1">
    <property type="nucleotide sequence ID" value="NZ_CP173660.1"/>
</dbReference>
<evidence type="ECO:0000313" key="2">
    <source>
        <dbReference type="EMBL" id="MBY0759365.1"/>
    </source>
</evidence>
<feature type="transmembrane region" description="Helical" evidence="1">
    <location>
        <begin position="20"/>
        <end position="38"/>
    </location>
</feature>
<evidence type="ECO:0008006" key="4">
    <source>
        <dbReference type="Google" id="ProtNLM"/>
    </source>
</evidence>
<dbReference type="Proteomes" id="UP000779049">
    <property type="component" value="Unassembled WGS sequence"/>
</dbReference>
<protein>
    <recommendedName>
        <fullName evidence="4">ABC-2 family transporter protein</fullName>
    </recommendedName>
</protein>
<reference evidence="2 3" key="1">
    <citation type="journal article" date="2020" name="New Microbes New Infect">
        <title>Sellimonas caecigallum sp. nov., description and genome sequence of a new member of the Sellimonas genus isolated from the cecum of feral chicken.</title>
        <authorList>
            <person name="Wongkuna S."/>
            <person name="Ghimire S."/>
            <person name="Antony L."/>
            <person name="Chankhamhaengdecha S."/>
            <person name="Janvilisri T."/>
            <person name="Scaria J."/>
        </authorList>
    </citation>
    <scope>NUCLEOTIDE SEQUENCE [LARGE SCALE GENOMIC DNA]</scope>
    <source>
        <strain evidence="2 3">SW451</strain>
    </source>
</reference>
<comment type="caution">
    <text evidence="2">The sequence shown here is derived from an EMBL/GenBank/DDBJ whole genome shotgun (WGS) entry which is preliminary data.</text>
</comment>
<keyword evidence="1" id="KW-0812">Transmembrane</keyword>